<organism evidence="3 4">
    <name type="scientific">Cupriavidus respiraculi</name>
    <dbReference type="NCBI Taxonomy" id="195930"/>
    <lineage>
        <taxon>Bacteria</taxon>
        <taxon>Pseudomonadati</taxon>
        <taxon>Pseudomonadota</taxon>
        <taxon>Betaproteobacteria</taxon>
        <taxon>Burkholderiales</taxon>
        <taxon>Burkholderiaceae</taxon>
        <taxon>Cupriavidus</taxon>
    </lineage>
</organism>
<feature type="transmembrane region" description="Helical" evidence="1">
    <location>
        <begin position="36"/>
        <end position="56"/>
    </location>
</feature>
<keyword evidence="1" id="KW-0472">Membrane</keyword>
<dbReference type="Gene3D" id="3.40.50.1820">
    <property type="entry name" value="alpha/beta hydrolase"/>
    <property type="match status" value="1"/>
</dbReference>
<dbReference type="InterPro" id="IPR029058">
    <property type="entry name" value="AB_hydrolase_fold"/>
</dbReference>
<feature type="domain" description="Serine aminopeptidase S33" evidence="2">
    <location>
        <begin position="99"/>
        <end position="203"/>
    </location>
</feature>
<accession>A0ABM8WDT1</accession>
<name>A0ABM8WDT1_9BURK</name>
<gene>
    <name evidence="3" type="ORF">LMG21510_00093</name>
</gene>
<evidence type="ECO:0000313" key="3">
    <source>
        <dbReference type="EMBL" id="CAG9165450.1"/>
    </source>
</evidence>
<evidence type="ECO:0000256" key="1">
    <source>
        <dbReference type="SAM" id="Phobius"/>
    </source>
</evidence>
<dbReference type="Proteomes" id="UP000721236">
    <property type="component" value="Unassembled WGS sequence"/>
</dbReference>
<dbReference type="SUPFAM" id="SSF53474">
    <property type="entry name" value="alpha/beta-Hydrolases"/>
    <property type="match status" value="1"/>
</dbReference>
<sequence>MEQAIGQGTRCQAPAARRGLEGHRLCRPAPRALHRLAALLVFAIASLATNRAIAMLQNHFLYFPEKAGIERLASGGLRAWPSASDFRGLIAEPAGPVLGTAIVFHGNAGHAGHRAIYATTLTRLGLRVILAEYPGYGPRDGALGEESLVADAAGTIAAAHREFGAPVLVIGESLGAGVAAAAAARRRDETAGLMLITPWDSLRHIAAHHYPWLPVSWLLRDRYDSAAHLASFGKPVLVVVAERDSIVPARFGVALYEALGDPKRLTRVAAAEHNDWITRVDDAWWREALGFVASGRSAQTP</sequence>
<keyword evidence="1" id="KW-0812">Transmembrane</keyword>
<dbReference type="PANTHER" id="PTHR12277:SF79">
    <property type="entry name" value="XAA-PRO DIPEPTIDYL-PEPTIDASE-RELATED"/>
    <property type="match status" value="1"/>
</dbReference>
<dbReference type="EMBL" id="CAJZAH010000001">
    <property type="protein sequence ID" value="CAG9165450.1"/>
    <property type="molecule type" value="Genomic_DNA"/>
</dbReference>
<evidence type="ECO:0000313" key="4">
    <source>
        <dbReference type="Proteomes" id="UP000721236"/>
    </source>
</evidence>
<protein>
    <recommendedName>
        <fullName evidence="2">Serine aminopeptidase S33 domain-containing protein</fullName>
    </recommendedName>
</protein>
<dbReference type="PANTHER" id="PTHR12277">
    <property type="entry name" value="ALPHA/BETA HYDROLASE DOMAIN-CONTAINING PROTEIN"/>
    <property type="match status" value="1"/>
</dbReference>
<proteinExistence type="predicted"/>
<comment type="caution">
    <text evidence="3">The sequence shown here is derived from an EMBL/GenBank/DDBJ whole genome shotgun (WGS) entry which is preliminary data.</text>
</comment>
<keyword evidence="4" id="KW-1185">Reference proteome</keyword>
<dbReference type="InterPro" id="IPR022742">
    <property type="entry name" value="Hydrolase_4"/>
</dbReference>
<dbReference type="Pfam" id="PF12146">
    <property type="entry name" value="Hydrolase_4"/>
    <property type="match status" value="1"/>
</dbReference>
<reference evidence="3 4" key="1">
    <citation type="submission" date="2021-08" db="EMBL/GenBank/DDBJ databases">
        <authorList>
            <person name="Peeters C."/>
        </authorList>
    </citation>
    <scope>NUCLEOTIDE SEQUENCE [LARGE SCALE GENOMIC DNA]</scope>
    <source>
        <strain evidence="3 4">LMG 21510</strain>
    </source>
</reference>
<evidence type="ECO:0000259" key="2">
    <source>
        <dbReference type="Pfam" id="PF12146"/>
    </source>
</evidence>
<keyword evidence="1" id="KW-1133">Transmembrane helix</keyword>